<dbReference type="OrthoDB" id="1001503at2759"/>
<feature type="domain" description="Reverse transcriptase Ty1/copia-type" evidence="1">
    <location>
        <begin position="120"/>
        <end position="219"/>
    </location>
</feature>
<dbReference type="PANTHER" id="PTHR11439:SF511">
    <property type="match status" value="1"/>
</dbReference>
<dbReference type="Proteomes" id="UP000701853">
    <property type="component" value="Chromosome 11"/>
</dbReference>
<dbReference type="SUPFAM" id="SSF56672">
    <property type="entry name" value="DNA/RNA polymerases"/>
    <property type="match status" value="1"/>
</dbReference>
<dbReference type="InterPro" id="IPR043502">
    <property type="entry name" value="DNA/RNA_pol_sf"/>
</dbReference>
<keyword evidence="3" id="KW-1185">Reference proteome</keyword>
<dbReference type="InterPro" id="IPR013103">
    <property type="entry name" value="RVT_2"/>
</dbReference>
<dbReference type="EMBL" id="JAHUZN010000011">
    <property type="protein sequence ID" value="KAG8479730.1"/>
    <property type="molecule type" value="Genomic_DNA"/>
</dbReference>
<evidence type="ECO:0000313" key="2">
    <source>
        <dbReference type="EMBL" id="KAG8479730.1"/>
    </source>
</evidence>
<feature type="domain" description="Reverse transcriptase Ty1/copia-type" evidence="1">
    <location>
        <begin position="52"/>
        <end position="110"/>
    </location>
</feature>
<sequence>MDLARTGDLAWTGNPAARLRFAGEIQALEENGTWEVVSLPQGKVPIGCKWVYKETFSPVAKQVTVHTVISVAAMNDWPFFQMDVYNAFLQGDLYEEVYMDLPEGFRKQGSIRCVVYSSLFMSKHAYSLFTKKQGDKIVVLLVYVDDLLITGNDIGMIDELKRVLHSSFKMKDLGELKFFLGIEIARSNRGIVLSQKKYALELIADAGFREAKPASTPLEKNKRFTTAEYDDFVDLRGCNDELMQDVSMNQRLMGRLLYLTNTRPDVSDAVQHLSQFMQKPKKSHYEAAFRIVRYIKKSPRQGIFLAAENKAQLIAYCDSNWAACPMTRRSITGFCIKLGNSLVSWKSKKQSTVSRSSAEAEYGNEQLADVMTKALGVQQHEYLVTKLGVKDLYHPPT</sequence>
<dbReference type="PANTHER" id="PTHR11439">
    <property type="entry name" value="GAG-POL-RELATED RETROTRANSPOSON"/>
    <property type="match status" value="1"/>
</dbReference>
<evidence type="ECO:0000313" key="3">
    <source>
        <dbReference type="Proteomes" id="UP000701853"/>
    </source>
</evidence>
<protein>
    <recommendedName>
        <fullName evidence="1">Reverse transcriptase Ty1/copia-type domain-containing protein</fullName>
    </recommendedName>
</protein>
<gene>
    <name evidence="2" type="ORF">CXB51_029255</name>
</gene>
<dbReference type="AlphaFoldDB" id="A0A8J5YIL0"/>
<comment type="caution">
    <text evidence="2">The sequence shown here is derived from an EMBL/GenBank/DDBJ whole genome shotgun (WGS) entry which is preliminary data.</text>
</comment>
<reference evidence="2 3" key="1">
    <citation type="journal article" date="2021" name="bioRxiv">
        <title>The Gossypium anomalum genome as a resource for cotton improvement and evolutionary analysis of hybrid incompatibility.</title>
        <authorList>
            <person name="Grover C.E."/>
            <person name="Yuan D."/>
            <person name="Arick M.A."/>
            <person name="Miller E.R."/>
            <person name="Hu G."/>
            <person name="Peterson D.G."/>
            <person name="Wendel J.F."/>
            <person name="Udall J.A."/>
        </authorList>
    </citation>
    <scope>NUCLEOTIDE SEQUENCE [LARGE SCALE GENOMIC DNA]</scope>
    <source>
        <strain evidence="2">JFW-Udall</strain>
        <tissue evidence="2">Leaf</tissue>
    </source>
</reference>
<proteinExistence type="predicted"/>
<dbReference type="Pfam" id="PF07727">
    <property type="entry name" value="RVT_2"/>
    <property type="match status" value="2"/>
</dbReference>
<name>A0A8J5YIL0_9ROSI</name>
<evidence type="ECO:0000259" key="1">
    <source>
        <dbReference type="Pfam" id="PF07727"/>
    </source>
</evidence>
<accession>A0A8J5YIL0</accession>
<dbReference type="CDD" id="cd09272">
    <property type="entry name" value="RNase_HI_RT_Ty1"/>
    <property type="match status" value="1"/>
</dbReference>
<organism evidence="2 3">
    <name type="scientific">Gossypium anomalum</name>
    <dbReference type="NCBI Taxonomy" id="47600"/>
    <lineage>
        <taxon>Eukaryota</taxon>
        <taxon>Viridiplantae</taxon>
        <taxon>Streptophyta</taxon>
        <taxon>Embryophyta</taxon>
        <taxon>Tracheophyta</taxon>
        <taxon>Spermatophyta</taxon>
        <taxon>Magnoliopsida</taxon>
        <taxon>eudicotyledons</taxon>
        <taxon>Gunneridae</taxon>
        <taxon>Pentapetalae</taxon>
        <taxon>rosids</taxon>
        <taxon>malvids</taxon>
        <taxon>Malvales</taxon>
        <taxon>Malvaceae</taxon>
        <taxon>Malvoideae</taxon>
        <taxon>Gossypium</taxon>
    </lineage>
</organism>